<accession>A0AC61RZR0</accession>
<evidence type="ECO:0000313" key="1">
    <source>
        <dbReference type="EMBL" id="TGY97411.1"/>
    </source>
</evidence>
<keyword evidence="2" id="KW-1185">Reference proteome</keyword>
<proteinExistence type="predicted"/>
<dbReference type="EMBL" id="SRYA01000007">
    <property type="protein sequence ID" value="TGY97411.1"/>
    <property type="molecule type" value="Genomic_DNA"/>
</dbReference>
<dbReference type="Proteomes" id="UP000304953">
    <property type="component" value="Unassembled WGS sequence"/>
</dbReference>
<sequence length="86" mass="10029">MSRYDKIRSDILSGKCDKNISETDMRFFLDKIGAMHRRTNGSHMQYTIDNVPELINIQPKNGQIKPYQVKEIRNIVKKYKLGEGGR</sequence>
<organism evidence="1 2">
    <name type="scientific">Petralouisia muris</name>
    <dbReference type="NCBI Taxonomy" id="3032872"/>
    <lineage>
        <taxon>Bacteria</taxon>
        <taxon>Bacillati</taxon>
        <taxon>Bacillota</taxon>
        <taxon>Clostridia</taxon>
        <taxon>Lachnospirales</taxon>
        <taxon>Lachnospiraceae</taxon>
        <taxon>Petralouisia</taxon>
    </lineage>
</organism>
<evidence type="ECO:0000313" key="2">
    <source>
        <dbReference type="Proteomes" id="UP000304953"/>
    </source>
</evidence>
<reference evidence="1" key="1">
    <citation type="submission" date="2019-04" db="EMBL/GenBank/DDBJ databases">
        <title>Microbes associate with the intestines of laboratory mice.</title>
        <authorList>
            <person name="Navarre W."/>
            <person name="Wong E."/>
            <person name="Huang K."/>
            <person name="Tropini C."/>
            <person name="Ng K."/>
            <person name="Yu B."/>
        </authorList>
    </citation>
    <scope>NUCLEOTIDE SEQUENCE</scope>
    <source>
        <strain evidence="1">NM01_1-7b</strain>
    </source>
</reference>
<name>A0AC61RZR0_9FIRM</name>
<gene>
    <name evidence="1" type="ORF">E5329_04495</name>
</gene>
<comment type="caution">
    <text evidence="1">The sequence shown here is derived from an EMBL/GenBank/DDBJ whole genome shotgun (WGS) entry which is preliminary data.</text>
</comment>
<protein>
    <submittedName>
        <fullName evidence="1">Type II toxin-antitoxin system HicA family toxin</fullName>
    </submittedName>
</protein>